<evidence type="ECO:0000256" key="2">
    <source>
        <dbReference type="ARBA" id="ARBA00012438"/>
    </source>
</evidence>
<evidence type="ECO:0000256" key="3">
    <source>
        <dbReference type="ARBA" id="ARBA00022553"/>
    </source>
</evidence>
<dbReference type="Gene3D" id="3.30.565.10">
    <property type="entry name" value="Histidine kinase-like ATPase, C-terminal domain"/>
    <property type="match status" value="1"/>
</dbReference>
<keyword evidence="3" id="KW-0597">Phosphoprotein</keyword>
<dbReference type="InterPro" id="IPR003594">
    <property type="entry name" value="HATPase_dom"/>
</dbReference>
<proteinExistence type="predicted"/>
<keyword evidence="5 8" id="KW-0418">Kinase</keyword>
<dbReference type="Proteomes" id="UP001623660">
    <property type="component" value="Unassembled WGS sequence"/>
</dbReference>
<dbReference type="Gene3D" id="3.30.450.20">
    <property type="entry name" value="PAS domain"/>
    <property type="match status" value="1"/>
</dbReference>
<feature type="domain" description="Histidine kinase" evidence="7">
    <location>
        <begin position="392"/>
        <end position="615"/>
    </location>
</feature>
<dbReference type="SUPFAM" id="SSF55785">
    <property type="entry name" value="PYP-like sensor domain (PAS domain)"/>
    <property type="match status" value="1"/>
</dbReference>
<dbReference type="SUPFAM" id="SSF47384">
    <property type="entry name" value="Homodimeric domain of signal transducing histidine kinase"/>
    <property type="match status" value="1"/>
</dbReference>
<dbReference type="InterPro" id="IPR035965">
    <property type="entry name" value="PAS-like_dom_sf"/>
</dbReference>
<dbReference type="Pfam" id="PF00512">
    <property type="entry name" value="HisKA"/>
    <property type="match status" value="1"/>
</dbReference>
<dbReference type="PRINTS" id="PR00344">
    <property type="entry name" value="BCTRLSENSOR"/>
</dbReference>
<dbReference type="SMART" id="SM00387">
    <property type="entry name" value="HATPase_c"/>
    <property type="match status" value="1"/>
</dbReference>
<dbReference type="EMBL" id="JBJHZX010000024">
    <property type="protein sequence ID" value="MFL0197033.1"/>
    <property type="molecule type" value="Genomic_DNA"/>
</dbReference>
<dbReference type="PROSITE" id="PS50109">
    <property type="entry name" value="HIS_KIN"/>
    <property type="match status" value="1"/>
</dbReference>
<dbReference type="Pfam" id="PF13185">
    <property type="entry name" value="GAF_2"/>
    <property type="match status" value="1"/>
</dbReference>
<dbReference type="InterPro" id="IPR003018">
    <property type="entry name" value="GAF"/>
</dbReference>
<dbReference type="CDD" id="cd16922">
    <property type="entry name" value="HATPase_EvgS-ArcB-TorS-like"/>
    <property type="match status" value="1"/>
</dbReference>
<dbReference type="Gene3D" id="1.10.287.130">
    <property type="match status" value="1"/>
</dbReference>
<dbReference type="InterPro" id="IPR029016">
    <property type="entry name" value="GAF-like_dom_sf"/>
</dbReference>
<dbReference type="SUPFAM" id="SSF55781">
    <property type="entry name" value="GAF domain-like"/>
    <property type="match status" value="1"/>
</dbReference>
<keyword evidence="6" id="KW-0902">Two-component regulatory system</keyword>
<keyword evidence="9" id="KW-1185">Reference proteome</keyword>
<accession>A0ABW8SPC1</accession>
<dbReference type="EC" id="2.7.13.3" evidence="2"/>
<evidence type="ECO:0000313" key="8">
    <source>
        <dbReference type="EMBL" id="MFL0197033.1"/>
    </source>
</evidence>
<evidence type="ECO:0000259" key="7">
    <source>
        <dbReference type="PROSITE" id="PS50109"/>
    </source>
</evidence>
<dbReference type="InterPro" id="IPR004358">
    <property type="entry name" value="Sig_transdc_His_kin-like_C"/>
</dbReference>
<evidence type="ECO:0000313" key="9">
    <source>
        <dbReference type="Proteomes" id="UP001623660"/>
    </source>
</evidence>
<dbReference type="InterPro" id="IPR036097">
    <property type="entry name" value="HisK_dim/P_sf"/>
</dbReference>
<dbReference type="InterPro" id="IPR005467">
    <property type="entry name" value="His_kinase_dom"/>
</dbReference>
<dbReference type="InterPro" id="IPR050736">
    <property type="entry name" value="Sensor_HK_Regulatory"/>
</dbReference>
<dbReference type="GO" id="GO:0016301">
    <property type="term" value="F:kinase activity"/>
    <property type="evidence" value="ECO:0007669"/>
    <property type="project" value="UniProtKB-KW"/>
</dbReference>
<evidence type="ECO:0000256" key="6">
    <source>
        <dbReference type="ARBA" id="ARBA00023012"/>
    </source>
</evidence>
<dbReference type="Gene3D" id="3.30.450.40">
    <property type="match status" value="1"/>
</dbReference>
<comment type="catalytic activity">
    <reaction evidence="1">
        <text>ATP + protein L-histidine = ADP + protein N-phospho-L-histidine.</text>
        <dbReference type="EC" id="2.7.13.3"/>
    </reaction>
</comment>
<dbReference type="Pfam" id="PF02518">
    <property type="entry name" value="HATPase_c"/>
    <property type="match status" value="1"/>
</dbReference>
<keyword evidence="4" id="KW-0808">Transferase</keyword>
<dbReference type="InterPro" id="IPR036890">
    <property type="entry name" value="HATPase_C_sf"/>
</dbReference>
<dbReference type="RefSeq" id="WP_406793137.1">
    <property type="nucleotide sequence ID" value="NZ_JBJHZX010000024.1"/>
</dbReference>
<dbReference type="InterPro" id="IPR003661">
    <property type="entry name" value="HisK_dim/P_dom"/>
</dbReference>
<evidence type="ECO:0000256" key="4">
    <source>
        <dbReference type="ARBA" id="ARBA00022679"/>
    </source>
</evidence>
<reference evidence="8 9" key="1">
    <citation type="submission" date="2024-11" db="EMBL/GenBank/DDBJ databases">
        <authorList>
            <person name="Heng Y.C."/>
            <person name="Lim A.C.H."/>
            <person name="Lee J.K.Y."/>
            <person name="Kittelmann S."/>
        </authorList>
    </citation>
    <scope>NUCLEOTIDE SEQUENCE [LARGE SCALE GENOMIC DNA]</scope>
    <source>
        <strain evidence="8 9">WILCCON 0269</strain>
    </source>
</reference>
<dbReference type="SMART" id="SM00388">
    <property type="entry name" value="HisKA"/>
    <property type="match status" value="1"/>
</dbReference>
<protein>
    <recommendedName>
        <fullName evidence="2">histidine kinase</fullName>
        <ecNumber evidence="2">2.7.13.3</ecNumber>
    </recommendedName>
</protein>
<sequence length="652" mass="75054">MGKFEKTKEKVPNMNFNYTAEYNSTDEEIQFHRSVLKGINRIFCEALYYNTEEELGRLCLSILEELTQSKFSFIGELTPEGKFYTIAISNSNCNILKIPNETVHKKVSMEFTINDIYGQVLLNGEPVITNDPASHLDSQELMKDHPSLKSFLGIPLKDCTRTIGMIGLGNRKDGYTIRELKIIEAISPAIVQSLKYKKSQEALKQNEQSYRKLFNSTSEGIFLLAVNKGSCFKFIEINEVEKKFTELSNHQLELEDIYGVYSKEYTKLLINNLKMCIKTKNPIEFQVCQKFKSKLNYFSIKLIPMEDTTGQIYRIWGIRKENIVASHIKKFKNTRNAIKQFNSECNEYVPLSILIKNQKEIKTHLEKLLDTEKDKNKVLEKALKSKDEFFYLMIHEFKTPISVINLALQAIDLMYKEELTEKVRKYLTTIKQNINRQLRLVNNLLDIARINSGHLKMNKSYFSIVHVIEAIVNSVELYAKQKNVILKFNTNLPQKNIYSDEEKLERILLNLLSNALKFTPSGKSITVTLSIKKYENKNMISITVQDEGLGIPEDKQKTIFERFGQVDSSLSRQAEGTGLGLHLVKLLVNFLGGEILLNSITGKGSTFTVLLPSDKYETYYEKTVFKEISNPFFSGDNRIIQSTAIEFSDIYF</sequence>
<comment type="caution">
    <text evidence="8">The sequence shown here is derived from an EMBL/GenBank/DDBJ whole genome shotgun (WGS) entry which is preliminary data.</text>
</comment>
<name>A0ABW8SPC1_9CLOT</name>
<evidence type="ECO:0000256" key="5">
    <source>
        <dbReference type="ARBA" id="ARBA00022777"/>
    </source>
</evidence>
<dbReference type="PANTHER" id="PTHR43711:SF26">
    <property type="entry name" value="SENSOR HISTIDINE KINASE RCSC"/>
    <property type="match status" value="1"/>
</dbReference>
<evidence type="ECO:0000256" key="1">
    <source>
        <dbReference type="ARBA" id="ARBA00000085"/>
    </source>
</evidence>
<dbReference type="SUPFAM" id="SSF55874">
    <property type="entry name" value="ATPase domain of HSP90 chaperone/DNA topoisomerase II/histidine kinase"/>
    <property type="match status" value="1"/>
</dbReference>
<dbReference type="CDD" id="cd00082">
    <property type="entry name" value="HisKA"/>
    <property type="match status" value="1"/>
</dbReference>
<gene>
    <name evidence="8" type="ORF">ACJDU8_15910</name>
</gene>
<dbReference type="PANTHER" id="PTHR43711">
    <property type="entry name" value="TWO-COMPONENT HISTIDINE KINASE"/>
    <property type="match status" value="1"/>
</dbReference>
<organism evidence="8 9">
    <name type="scientific">Candidatus Clostridium eludens</name>
    <dbReference type="NCBI Taxonomy" id="3381663"/>
    <lineage>
        <taxon>Bacteria</taxon>
        <taxon>Bacillati</taxon>
        <taxon>Bacillota</taxon>
        <taxon>Clostridia</taxon>
        <taxon>Eubacteriales</taxon>
        <taxon>Clostridiaceae</taxon>
        <taxon>Clostridium</taxon>
    </lineage>
</organism>